<evidence type="ECO:0000313" key="16">
    <source>
        <dbReference type="EMBL" id="KAI1899708.1"/>
    </source>
</evidence>
<evidence type="ECO:0000256" key="12">
    <source>
        <dbReference type="ARBA" id="ARBA00023319"/>
    </source>
</evidence>
<keyword evidence="9 14" id="KW-1133">Transmembrane helix</keyword>
<dbReference type="SMART" id="SM00409">
    <property type="entry name" value="IG"/>
    <property type="match status" value="2"/>
</dbReference>
<evidence type="ECO:0000256" key="7">
    <source>
        <dbReference type="ARBA" id="ARBA00022729"/>
    </source>
</evidence>
<dbReference type="GO" id="GO:0005923">
    <property type="term" value="C:bicellular tight junction"/>
    <property type="evidence" value="ECO:0007669"/>
    <property type="project" value="UniProtKB-SubCell"/>
</dbReference>
<dbReference type="InterPro" id="IPR003599">
    <property type="entry name" value="Ig_sub"/>
</dbReference>
<dbReference type="InterPro" id="IPR003598">
    <property type="entry name" value="Ig_sub2"/>
</dbReference>
<comment type="subcellular location">
    <subcellularLocation>
        <location evidence="2">Cell junction</location>
        <location evidence="2">Tight junction</location>
    </subcellularLocation>
    <subcellularLocation>
        <location evidence="1">Cell membrane</location>
        <topology evidence="1">Single-pass type I membrane protein</topology>
    </subcellularLocation>
</comment>
<feature type="domain" description="Ig-like" evidence="15">
    <location>
        <begin position="220"/>
        <end position="302"/>
    </location>
</feature>
<evidence type="ECO:0000256" key="10">
    <source>
        <dbReference type="ARBA" id="ARBA00023136"/>
    </source>
</evidence>
<dbReference type="Pfam" id="PF13927">
    <property type="entry name" value="Ig_3"/>
    <property type="match status" value="1"/>
</dbReference>
<feature type="domain" description="Ig-like" evidence="15">
    <location>
        <begin position="110"/>
        <end position="213"/>
    </location>
</feature>
<dbReference type="InterPro" id="IPR042625">
    <property type="entry name" value="JAM2"/>
</dbReference>
<evidence type="ECO:0000256" key="11">
    <source>
        <dbReference type="ARBA" id="ARBA00023157"/>
    </source>
</evidence>
<reference evidence="16" key="1">
    <citation type="submission" date="2021-01" db="EMBL/GenBank/DDBJ databases">
        <authorList>
            <person name="Zahm M."/>
            <person name="Roques C."/>
            <person name="Cabau C."/>
            <person name="Klopp C."/>
            <person name="Donnadieu C."/>
            <person name="Jouanno E."/>
            <person name="Lampietro C."/>
            <person name="Louis A."/>
            <person name="Herpin A."/>
            <person name="Echchiki A."/>
            <person name="Berthelot C."/>
            <person name="Parey E."/>
            <person name="Roest-Crollius H."/>
            <person name="Braasch I."/>
            <person name="Postlethwait J."/>
            <person name="Bobe J."/>
            <person name="Montfort J."/>
            <person name="Bouchez O."/>
            <person name="Begum T."/>
            <person name="Mejri S."/>
            <person name="Adams A."/>
            <person name="Chen W.-J."/>
            <person name="Guiguen Y."/>
        </authorList>
    </citation>
    <scope>NUCLEOTIDE SEQUENCE</scope>
    <source>
        <tissue evidence="16">Blood</tissue>
    </source>
</reference>
<feature type="compositionally biased region" description="Polar residues" evidence="13">
    <location>
        <begin position="379"/>
        <end position="392"/>
    </location>
</feature>
<dbReference type="FunFam" id="2.60.40.10:FF:000342">
    <property type="entry name" value="Junctional adhesion molecule A"/>
    <property type="match status" value="1"/>
</dbReference>
<dbReference type="Gene3D" id="2.60.40.10">
    <property type="entry name" value="Immunoglobulins"/>
    <property type="match status" value="2"/>
</dbReference>
<dbReference type="InterPro" id="IPR036179">
    <property type="entry name" value="Ig-like_dom_sf"/>
</dbReference>
<comment type="caution">
    <text evidence="16">The sequence shown here is derived from an EMBL/GenBank/DDBJ whole genome shotgun (WGS) entry which is preliminary data.</text>
</comment>
<evidence type="ECO:0000256" key="6">
    <source>
        <dbReference type="ARBA" id="ARBA00022692"/>
    </source>
</evidence>
<dbReference type="SMART" id="SM00408">
    <property type="entry name" value="IGc2"/>
    <property type="match status" value="2"/>
</dbReference>
<name>A0A8T3DYG2_9TELE</name>
<dbReference type="AlphaFoldDB" id="A0A8T3DYG2"/>
<dbReference type="GO" id="GO:0098636">
    <property type="term" value="C:protein complex involved in cell adhesion"/>
    <property type="evidence" value="ECO:0007669"/>
    <property type="project" value="TreeGrafter"/>
</dbReference>
<keyword evidence="12" id="KW-0393">Immunoglobulin domain</keyword>
<dbReference type="PROSITE" id="PS50835">
    <property type="entry name" value="IG_LIKE"/>
    <property type="match status" value="2"/>
</dbReference>
<evidence type="ECO:0000256" key="8">
    <source>
        <dbReference type="ARBA" id="ARBA00022949"/>
    </source>
</evidence>
<dbReference type="GO" id="GO:0009986">
    <property type="term" value="C:cell surface"/>
    <property type="evidence" value="ECO:0007669"/>
    <property type="project" value="TreeGrafter"/>
</dbReference>
<comment type="similarity">
    <text evidence="3">Belongs to the immunoglobulin superfamily.</text>
</comment>
<dbReference type="Pfam" id="PF07686">
    <property type="entry name" value="V-set"/>
    <property type="match status" value="1"/>
</dbReference>
<keyword evidence="10 14" id="KW-0472">Membrane</keyword>
<evidence type="ECO:0000313" key="17">
    <source>
        <dbReference type="Proteomes" id="UP000829720"/>
    </source>
</evidence>
<sequence>MEVPSGAGLLRHGTISFSQVPSWPLQLREGGAGVWPQPVRGACEAVQSAAPAGTMAMLCVCWAEFGQLLGLSPEGQVDTTTVKGFCSLPKKMVRLELCIFSTFLILLHSPCAVLVVVRSDRPRVEVPENGDAVLSCLFNTERESNPRIEWKKKGKDVSFVYFDGQFRGDFTNRATIDGATVTLHKVTQKDTGVYRCEVSAPLDKVNLGETNVTLKVLVPPHTPWCEIPSSALTGSMVELHCRDEQSVPPATYKWYKDNKLLSIPRQAPSNITYSVDAKTGTLSFSTVSRADTGQYRCEASNGVGLPKSCEGKHMKIDDVNWPVIIAVVVVIIIITICGLGVGYAYRQGYFRRGHSGRSFWIPQCHGNAHISSQNLHRADDINNTSYSPPQDSQDFKHTKSFML</sequence>
<evidence type="ECO:0000256" key="9">
    <source>
        <dbReference type="ARBA" id="ARBA00022989"/>
    </source>
</evidence>
<evidence type="ECO:0000256" key="4">
    <source>
        <dbReference type="ARBA" id="ARBA00022427"/>
    </source>
</evidence>
<dbReference type="Proteomes" id="UP000829720">
    <property type="component" value="Unassembled WGS sequence"/>
</dbReference>
<keyword evidence="6 14" id="KW-0812">Transmembrane</keyword>
<evidence type="ECO:0000256" key="14">
    <source>
        <dbReference type="SAM" id="Phobius"/>
    </source>
</evidence>
<keyword evidence="5" id="KW-1003">Cell membrane</keyword>
<dbReference type="SMART" id="SM00406">
    <property type="entry name" value="IGv"/>
    <property type="match status" value="1"/>
</dbReference>
<evidence type="ECO:0000256" key="2">
    <source>
        <dbReference type="ARBA" id="ARBA00004435"/>
    </source>
</evidence>
<evidence type="ECO:0000256" key="1">
    <source>
        <dbReference type="ARBA" id="ARBA00004251"/>
    </source>
</evidence>
<evidence type="ECO:0000256" key="13">
    <source>
        <dbReference type="SAM" id="MobiDB-lite"/>
    </source>
</evidence>
<dbReference type="GO" id="GO:0007159">
    <property type="term" value="P:leukocyte cell-cell adhesion"/>
    <property type="evidence" value="ECO:0007669"/>
    <property type="project" value="TreeGrafter"/>
</dbReference>
<evidence type="ECO:0000256" key="5">
    <source>
        <dbReference type="ARBA" id="ARBA00022475"/>
    </source>
</evidence>
<accession>A0A8T3DYG2</accession>
<dbReference type="PANTHER" id="PTHR44663:SF2">
    <property type="entry name" value="JUNCTIONAL ADHESION MOLECULE B"/>
    <property type="match status" value="1"/>
</dbReference>
<keyword evidence="7" id="KW-0732">Signal</keyword>
<dbReference type="PANTHER" id="PTHR44663">
    <property type="entry name" value="JUNCTIONAL ADHESION MOLECULE B"/>
    <property type="match status" value="1"/>
</dbReference>
<evidence type="ECO:0000259" key="15">
    <source>
        <dbReference type="PROSITE" id="PS50835"/>
    </source>
</evidence>
<protein>
    <recommendedName>
        <fullName evidence="15">Ig-like domain-containing protein</fullName>
    </recommendedName>
</protein>
<keyword evidence="8" id="KW-0965">Cell junction</keyword>
<dbReference type="OrthoDB" id="10015491at2759"/>
<gene>
    <name evidence="16" type="ORF">AGOR_G00064550</name>
</gene>
<proteinExistence type="inferred from homology"/>
<dbReference type="EMBL" id="JAERUA010000005">
    <property type="protein sequence ID" value="KAI1899708.1"/>
    <property type="molecule type" value="Genomic_DNA"/>
</dbReference>
<dbReference type="SUPFAM" id="SSF48726">
    <property type="entry name" value="Immunoglobulin"/>
    <property type="match status" value="2"/>
</dbReference>
<feature type="transmembrane region" description="Helical" evidence="14">
    <location>
        <begin position="321"/>
        <end position="345"/>
    </location>
</feature>
<keyword evidence="11" id="KW-1015">Disulfide bond</keyword>
<keyword evidence="17" id="KW-1185">Reference proteome</keyword>
<keyword evidence="4" id="KW-0796">Tight junction</keyword>
<dbReference type="InterPro" id="IPR013783">
    <property type="entry name" value="Ig-like_fold"/>
</dbReference>
<evidence type="ECO:0000256" key="3">
    <source>
        <dbReference type="ARBA" id="ARBA00008637"/>
    </source>
</evidence>
<dbReference type="GO" id="GO:0005886">
    <property type="term" value="C:plasma membrane"/>
    <property type="evidence" value="ECO:0007669"/>
    <property type="project" value="UniProtKB-SubCell"/>
</dbReference>
<dbReference type="InterPro" id="IPR013106">
    <property type="entry name" value="Ig_V-set"/>
</dbReference>
<dbReference type="InterPro" id="IPR007110">
    <property type="entry name" value="Ig-like_dom"/>
</dbReference>
<organism evidence="16 17">
    <name type="scientific">Albula goreensis</name>
    <dbReference type="NCBI Taxonomy" id="1534307"/>
    <lineage>
        <taxon>Eukaryota</taxon>
        <taxon>Metazoa</taxon>
        <taxon>Chordata</taxon>
        <taxon>Craniata</taxon>
        <taxon>Vertebrata</taxon>
        <taxon>Euteleostomi</taxon>
        <taxon>Actinopterygii</taxon>
        <taxon>Neopterygii</taxon>
        <taxon>Teleostei</taxon>
        <taxon>Albuliformes</taxon>
        <taxon>Albulidae</taxon>
        <taxon>Albula</taxon>
    </lineage>
</organism>
<feature type="region of interest" description="Disordered" evidence="13">
    <location>
        <begin position="379"/>
        <end position="403"/>
    </location>
</feature>